<protein>
    <submittedName>
        <fullName evidence="2">Uncharacterized protein</fullName>
    </submittedName>
</protein>
<gene>
    <name evidence="2" type="ORF">EV643_1675</name>
</gene>
<feature type="transmembrane region" description="Helical" evidence="1">
    <location>
        <begin position="12"/>
        <end position="31"/>
    </location>
</feature>
<dbReference type="RefSeq" id="WP_133806130.1">
    <property type="nucleotide sequence ID" value="NZ_SNWQ01000067.1"/>
</dbReference>
<dbReference type="AlphaFoldDB" id="A0A4R6IUF8"/>
<organism evidence="2 3">
    <name type="scientific">Kribbella caucasensis</name>
    <dbReference type="NCBI Taxonomy" id="2512215"/>
    <lineage>
        <taxon>Bacteria</taxon>
        <taxon>Bacillati</taxon>
        <taxon>Actinomycetota</taxon>
        <taxon>Actinomycetes</taxon>
        <taxon>Propionibacteriales</taxon>
        <taxon>Kribbellaceae</taxon>
        <taxon>Kribbella</taxon>
    </lineage>
</organism>
<reference evidence="2 3" key="1">
    <citation type="submission" date="2019-03" db="EMBL/GenBank/DDBJ databases">
        <title>Genomic Encyclopedia of Type Strains, Phase III (KMG-III): the genomes of soil and plant-associated and newly described type strains.</title>
        <authorList>
            <person name="Whitman W."/>
        </authorList>
    </citation>
    <scope>NUCLEOTIDE SEQUENCE [LARGE SCALE GENOMIC DNA]</scope>
    <source>
        <strain evidence="2 3">VKM Ac-2527</strain>
    </source>
</reference>
<evidence type="ECO:0000256" key="1">
    <source>
        <dbReference type="SAM" id="Phobius"/>
    </source>
</evidence>
<feature type="transmembrane region" description="Helical" evidence="1">
    <location>
        <begin position="67"/>
        <end position="87"/>
    </location>
</feature>
<keyword evidence="1" id="KW-1133">Transmembrane helix</keyword>
<sequence>MKSFGGRPADWVGVGLGVVLGGVLVIGFMLMTGGMNPGLAGLIVVLSAIFAWRPLVRPDNEGMKRGLALGTAAGLMVLSVLAAVLTVTS</sequence>
<keyword evidence="1" id="KW-0472">Membrane</keyword>
<dbReference type="Proteomes" id="UP000295388">
    <property type="component" value="Unassembled WGS sequence"/>
</dbReference>
<proteinExistence type="predicted"/>
<evidence type="ECO:0000313" key="3">
    <source>
        <dbReference type="Proteomes" id="UP000295388"/>
    </source>
</evidence>
<accession>A0A4R6IUF8</accession>
<feature type="transmembrane region" description="Helical" evidence="1">
    <location>
        <begin position="37"/>
        <end position="55"/>
    </location>
</feature>
<name>A0A4R6IUF8_9ACTN</name>
<dbReference type="EMBL" id="SNWQ01000067">
    <property type="protein sequence ID" value="TDO26239.1"/>
    <property type="molecule type" value="Genomic_DNA"/>
</dbReference>
<evidence type="ECO:0000313" key="2">
    <source>
        <dbReference type="EMBL" id="TDO26239.1"/>
    </source>
</evidence>
<keyword evidence="3" id="KW-1185">Reference proteome</keyword>
<comment type="caution">
    <text evidence="2">The sequence shown here is derived from an EMBL/GenBank/DDBJ whole genome shotgun (WGS) entry which is preliminary data.</text>
</comment>
<keyword evidence="1" id="KW-0812">Transmembrane</keyword>